<keyword evidence="1" id="KW-0812">Transmembrane</keyword>
<evidence type="ECO:0000256" key="1">
    <source>
        <dbReference type="SAM" id="Phobius"/>
    </source>
</evidence>
<name>A0A7S1P210_9ALVE</name>
<organism evidence="2">
    <name type="scientific">Vitrella brassicaformis</name>
    <dbReference type="NCBI Taxonomy" id="1169539"/>
    <lineage>
        <taxon>Eukaryota</taxon>
        <taxon>Sar</taxon>
        <taxon>Alveolata</taxon>
        <taxon>Colpodellida</taxon>
        <taxon>Vitrellaceae</taxon>
        <taxon>Vitrella</taxon>
    </lineage>
</organism>
<feature type="transmembrane region" description="Helical" evidence="1">
    <location>
        <begin position="68"/>
        <end position="93"/>
    </location>
</feature>
<keyword evidence="1" id="KW-1133">Transmembrane helix</keyword>
<evidence type="ECO:0000313" key="2">
    <source>
        <dbReference type="EMBL" id="CAD9055075.1"/>
    </source>
</evidence>
<keyword evidence="1" id="KW-0472">Membrane</keyword>
<reference evidence="2" key="1">
    <citation type="submission" date="2021-01" db="EMBL/GenBank/DDBJ databases">
        <authorList>
            <person name="Corre E."/>
            <person name="Pelletier E."/>
            <person name="Niang G."/>
            <person name="Scheremetjew M."/>
            <person name="Finn R."/>
            <person name="Kale V."/>
            <person name="Holt S."/>
            <person name="Cochrane G."/>
            <person name="Meng A."/>
            <person name="Brown T."/>
            <person name="Cohen L."/>
        </authorList>
    </citation>
    <scope>NUCLEOTIDE SEQUENCE</scope>
    <source>
        <strain evidence="2">CCMP3346</strain>
    </source>
</reference>
<accession>A0A7S1P210</accession>
<proteinExistence type="predicted"/>
<protein>
    <submittedName>
        <fullName evidence="2">Uncharacterized protein</fullName>
    </submittedName>
</protein>
<sequence>MTSVIIRLGRCRPPPTLIGGSSADDIDLGSLLVCRFVSCACVSCAFHLDVMMLWKELLGVRNEARETLVRTCVVLILPPLVLFTCLCVCVVSVNSSRMMECIV</sequence>
<feature type="transmembrane region" description="Helical" evidence="1">
    <location>
        <begin position="28"/>
        <end position="48"/>
    </location>
</feature>
<gene>
    <name evidence="2" type="ORF">VBRA1451_LOCUS10140</name>
</gene>
<dbReference type="AlphaFoldDB" id="A0A7S1P210"/>
<dbReference type="EMBL" id="HBGB01017490">
    <property type="protein sequence ID" value="CAD9055075.1"/>
    <property type="molecule type" value="Transcribed_RNA"/>
</dbReference>